<dbReference type="Proteomes" id="UP000481858">
    <property type="component" value="Unassembled WGS sequence"/>
</dbReference>
<gene>
    <name evidence="2" type="ORF">GQX73_g7635</name>
</gene>
<feature type="compositionally biased region" description="Polar residues" evidence="1">
    <location>
        <begin position="105"/>
        <end position="117"/>
    </location>
</feature>
<feature type="compositionally biased region" description="Basic and acidic residues" evidence="1">
    <location>
        <begin position="163"/>
        <end position="174"/>
    </location>
</feature>
<name>A0A7C8N1F2_9PEZI</name>
<comment type="caution">
    <text evidence="2">The sequence shown here is derived from an EMBL/GenBank/DDBJ whole genome shotgun (WGS) entry which is preliminary data.</text>
</comment>
<sequence>MNRICPESFSFTAARTDINRDKADSLEQTSPAVNANAISQRRMLNLRVYLPTCSNTDGVCVYPSTHPLTSPPENQLANTQSCTRHHKANNSPPHERMTPYRYNLPITSSAPEPTATTRTRDPNLTDNLATGSKSPDPSLPTATAAHADRQTDDIRSTPPTTTYHKEAICNKREE</sequence>
<accession>A0A7C8N1F2</accession>
<evidence type="ECO:0000256" key="1">
    <source>
        <dbReference type="SAM" id="MobiDB-lite"/>
    </source>
</evidence>
<dbReference type="EMBL" id="WUBL01000101">
    <property type="protein sequence ID" value="KAF2965956.1"/>
    <property type="molecule type" value="Genomic_DNA"/>
</dbReference>
<feature type="compositionally biased region" description="Basic and acidic residues" evidence="1">
    <location>
        <begin position="146"/>
        <end position="155"/>
    </location>
</feature>
<dbReference type="InParanoid" id="A0A7C8N1F2"/>
<keyword evidence="3" id="KW-1185">Reference proteome</keyword>
<feature type="compositionally biased region" description="Polar residues" evidence="1">
    <location>
        <begin position="69"/>
        <end position="82"/>
    </location>
</feature>
<evidence type="ECO:0000313" key="3">
    <source>
        <dbReference type="Proteomes" id="UP000481858"/>
    </source>
</evidence>
<reference evidence="2 3" key="1">
    <citation type="submission" date="2019-12" db="EMBL/GenBank/DDBJ databases">
        <title>Draft genome sequence of the ascomycete Xylaria multiplex DSM 110363.</title>
        <authorList>
            <person name="Buettner E."/>
            <person name="Kellner H."/>
        </authorList>
    </citation>
    <scope>NUCLEOTIDE SEQUENCE [LARGE SCALE GENOMIC DNA]</scope>
    <source>
        <strain evidence="2 3">DSM 110363</strain>
    </source>
</reference>
<proteinExistence type="predicted"/>
<organism evidence="2 3">
    <name type="scientific">Xylaria multiplex</name>
    <dbReference type="NCBI Taxonomy" id="323545"/>
    <lineage>
        <taxon>Eukaryota</taxon>
        <taxon>Fungi</taxon>
        <taxon>Dikarya</taxon>
        <taxon>Ascomycota</taxon>
        <taxon>Pezizomycotina</taxon>
        <taxon>Sordariomycetes</taxon>
        <taxon>Xylariomycetidae</taxon>
        <taxon>Xylariales</taxon>
        <taxon>Xylariaceae</taxon>
        <taxon>Xylaria</taxon>
    </lineage>
</organism>
<protein>
    <submittedName>
        <fullName evidence="2">Uncharacterized protein</fullName>
    </submittedName>
</protein>
<feature type="region of interest" description="Disordered" evidence="1">
    <location>
        <begin position="69"/>
        <end position="174"/>
    </location>
</feature>
<feature type="compositionally biased region" description="Polar residues" evidence="1">
    <location>
        <begin position="124"/>
        <end position="135"/>
    </location>
</feature>
<evidence type="ECO:0000313" key="2">
    <source>
        <dbReference type="EMBL" id="KAF2965956.1"/>
    </source>
</evidence>
<dbReference type="AlphaFoldDB" id="A0A7C8N1F2"/>